<proteinExistence type="predicted"/>
<dbReference type="EMBL" id="JBHRYQ010000001">
    <property type="protein sequence ID" value="MFC3809770.1"/>
    <property type="molecule type" value="Genomic_DNA"/>
</dbReference>
<evidence type="ECO:0000313" key="2">
    <source>
        <dbReference type="Proteomes" id="UP001595616"/>
    </source>
</evidence>
<dbReference type="RefSeq" id="WP_379835246.1">
    <property type="nucleotide sequence ID" value="NZ_JBHRYQ010000001.1"/>
</dbReference>
<comment type="caution">
    <text evidence="1">The sequence shown here is derived from an EMBL/GenBank/DDBJ whole genome shotgun (WGS) entry which is preliminary data.</text>
</comment>
<accession>A0ABV7YTV2</accession>
<protein>
    <submittedName>
        <fullName evidence="1">TIGR04423 family type III CRISPR-associated protein</fullName>
    </submittedName>
</protein>
<organism evidence="1 2">
    <name type="scientific">Lacihabitans lacunae</name>
    <dbReference type="NCBI Taxonomy" id="1028214"/>
    <lineage>
        <taxon>Bacteria</taxon>
        <taxon>Pseudomonadati</taxon>
        <taxon>Bacteroidota</taxon>
        <taxon>Cytophagia</taxon>
        <taxon>Cytophagales</taxon>
        <taxon>Leadbetterellaceae</taxon>
        <taxon>Lacihabitans</taxon>
    </lineage>
</organism>
<dbReference type="Proteomes" id="UP001595616">
    <property type="component" value="Unassembled WGS sequence"/>
</dbReference>
<sequence>MELKDIPNYTYDGYIWFSDQPKPKVLRNDKFDFENEGQNPFIIEALLWAEKEQIAVHINHTHRYLIHVYDLKALKNDDNKEIKYLAHNIDGVKKLKFNQIWQSEQDSLCNGMDVLEMKAQVFIGFENN</sequence>
<name>A0ABV7YTV2_9BACT</name>
<evidence type="ECO:0000313" key="1">
    <source>
        <dbReference type="EMBL" id="MFC3809770.1"/>
    </source>
</evidence>
<reference evidence="2" key="1">
    <citation type="journal article" date="2019" name="Int. J. Syst. Evol. Microbiol.">
        <title>The Global Catalogue of Microorganisms (GCM) 10K type strain sequencing project: providing services to taxonomists for standard genome sequencing and annotation.</title>
        <authorList>
            <consortium name="The Broad Institute Genomics Platform"/>
            <consortium name="The Broad Institute Genome Sequencing Center for Infectious Disease"/>
            <person name="Wu L."/>
            <person name="Ma J."/>
        </authorList>
    </citation>
    <scope>NUCLEOTIDE SEQUENCE [LARGE SCALE GENOMIC DNA]</scope>
    <source>
        <strain evidence="2">CECT 7956</strain>
    </source>
</reference>
<keyword evidence="2" id="KW-1185">Reference proteome</keyword>
<dbReference type="InterPro" id="IPR030955">
    <property type="entry name" value="CHP04423"/>
</dbReference>
<gene>
    <name evidence="1" type="ORF">ACFOOI_03805</name>
</gene>
<dbReference type="NCBIfam" id="TIGR04423">
    <property type="entry name" value="casT3_TIGR04423"/>
    <property type="match status" value="1"/>
</dbReference>